<sequence>MLMPSALSCDSSRPPMTRLQSALFASPPASPPTTAQSTIDNIFTTCRSLQSMLTAPAMATTNNQTSNTPRQLPTPPMAHASLPPPLKLRLRSHKSDANSDGVARKRVVKRTAPSRGMNKRRRATEDDMGRDNDIDSDLDIDASENNSGAEEGASAFPRPATPKRARVAPEVIPLGLERSDFHNLQTGSQENNEEMTSSEAEFEAGGEMWSTEDDRILVELVLEKLKLSKSDWQDCARSLGKDRSSIGRRWKSLMVNGDVGLKTRSRRGKLHGTWR</sequence>
<reference evidence="3 4" key="1">
    <citation type="submission" date="2023-01" db="EMBL/GenBank/DDBJ databases">
        <title>Analysis of 21 Apiospora genomes using comparative genomics revels a genus with tremendous synthesis potential of carbohydrate active enzymes and secondary metabolites.</title>
        <authorList>
            <person name="Sorensen T."/>
        </authorList>
    </citation>
    <scope>NUCLEOTIDE SEQUENCE [LARGE SCALE GENOMIC DNA]</scope>
    <source>
        <strain evidence="3 4">CBS 117206</strain>
    </source>
</reference>
<feature type="compositionally biased region" description="Basic and acidic residues" evidence="1">
    <location>
        <begin position="123"/>
        <end position="133"/>
    </location>
</feature>
<name>A0AAW0Q5N5_9PEZI</name>
<feature type="compositionally biased region" description="Polar residues" evidence="1">
    <location>
        <begin position="182"/>
        <end position="197"/>
    </location>
</feature>
<feature type="domain" description="Myb-like" evidence="2">
    <location>
        <begin position="209"/>
        <end position="254"/>
    </location>
</feature>
<evidence type="ECO:0000259" key="2">
    <source>
        <dbReference type="PROSITE" id="PS50090"/>
    </source>
</evidence>
<proteinExistence type="predicted"/>
<evidence type="ECO:0000313" key="4">
    <source>
        <dbReference type="Proteomes" id="UP001392437"/>
    </source>
</evidence>
<dbReference type="Pfam" id="PF13921">
    <property type="entry name" value="Myb_DNA-bind_6"/>
    <property type="match status" value="1"/>
</dbReference>
<dbReference type="InterPro" id="IPR001005">
    <property type="entry name" value="SANT/Myb"/>
</dbReference>
<feature type="compositionally biased region" description="Pro residues" evidence="1">
    <location>
        <begin position="72"/>
        <end position="86"/>
    </location>
</feature>
<dbReference type="AlphaFoldDB" id="A0AAW0Q5N5"/>
<protein>
    <recommendedName>
        <fullName evidence="2">Myb-like domain-containing protein</fullName>
    </recommendedName>
</protein>
<dbReference type="PROSITE" id="PS50090">
    <property type="entry name" value="MYB_LIKE"/>
    <property type="match status" value="1"/>
</dbReference>
<feature type="region of interest" description="Disordered" evidence="1">
    <location>
        <begin position="60"/>
        <end position="166"/>
    </location>
</feature>
<feature type="region of interest" description="Disordered" evidence="1">
    <location>
        <begin position="178"/>
        <end position="197"/>
    </location>
</feature>
<gene>
    <name evidence="3" type="ORF">PG999_013313</name>
</gene>
<organism evidence="3 4">
    <name type="scientific">Apiospora kogelbergensis</name>
    <dbReference type="NCBI Taxonomy" id="1337665"/>
    <lineage>
        <taxon>Eukaryota</taxon>
        <taxon>Fungi</taxon>
        <taxon>Dikarya</taxon>
        <taxon>Ascomycota</taxon>
        <taxon>Pezizomycotina</taxon>
        <taxon>Sordariomycetes</taxon>
        <taxon>Xylariomycetidae</taxon>
        <taxon>Amphisphaeriales</taxon>
        <taxon>Apiosporaceae</taxon>
        <taxon>Apiospora</taxon>
    </lineage>
</organism>
<dbReference type="CDD" id="cd00167">
    <property type="entry name" value="SANT"/>
    <property type="match status" value="1"/>
</dbReference>
<dbReference type="EMBL" id="JAQQWP010000011">
    <property type="protein sequence ID" value="KAK8095291.1"/>
    <property type="molecule type" value="Genomic_DNA"/>
</dbReference>
<comment type="caution">
    <text evidence="3">The sequence shown here is derived from an EMBL/GenBank/DDBJ whole genome shotgun (WGS) entry which is preliminary data.</text>
</comment>
<feature type="compositionally biased region" description="Polar residues" evidence="1">
    <location>
        <begin position="60"/>
        <end position="71"/>
    </location>
</feature>
<evidence type="ECO:0000256" key="1">
    <source>
        <dbReference type="SAM" id="MobiDB-lite"/>
    </source>
</evidence>
<dbReference type="Proteomes" id="UP001392437">
    <property type="component" value="Unassembled WGS sequence"/>
</dbReference>
<keyword evidence="4" id="KW-1185">Reference proteome</keyword>
<accession>A0AAW0Q5N5</accession>
<dbReference type="Gene3D" id="1.10.10.60">
    <property type="entry name" value="Homeodomain-like"/>
    <property type="match status" value="1"/>
</dbReference>
<evidence type="ECO:0000313" key="3">
    <source>
        <dbReference type="EMBL" id="KAK8095291.1"/>
    </source>
</evidence>